<proteinExistence type="inferred from homology"/>
<dbReference type="Proteomes" id="UP000653343">
    <property type="component" value="Unassembled WGS sequence"/>
</dbReference>
<comment type="caution">
    <text evidence="10">The sequence shown here is derived from an EMBL/GenBank/DDBJ whole genome shotgun (WGS) entry which is preliminary data.</text>
</comment>
<dbReference type="SUPFAM" id="SSF48452">
    <property type="entry name" value="TPR-like"/>
    <property type="match status" value="1"/>
</dbReference>
<evidence type="ECO:0000256" key="8">
    <source>
        <dbReference type="PROSITE-ProRule" id="PRU00339"/>
    </source>
</evidence>
<dbReference type="Pfam" id="PF13432">
    <property type="entry name" value="TPR_16"/>
    <property type="match status" value="2"/>
</dbReference>
<evidence type="ECO:0000256" key="4">
    <source>
        <dbReference type="ARBA" id="ARBA00022676"/>
    </source>
</evidence>
<evidence type="ECO:0000256" key="1">
    <source>
        <dbReference type="ARBA" id="ARBA00004922"/>
    </source>
</evidence>
<gene>
    <name evidence="10" type="ORF">GCM10010946_18390</name>
</gene>
<feature type="domain" description="O-GlcNAc transferase C-terminal" evidence="9">
    <location>
        <begin position="301"/>
        <end position="451"/>
    </location>
</feature>
<dbReference type="PANTHER" id="PTHR44835">
    <property type="entry name" value="UDP-N-ACETYLGLUCOSAMINE--PEPTIDE N-ACETYLGLUCOSAMINYLTRANSFERASE SPINDLY-RELATED"/>
    <property type="match status" value="1"/>
</dbReference>
<keyword evidence="4" id="KW-0328">Glycosyltransferase</keyword>
<keyword evidence="6" id="KW-0677">Repeat</keyword>
<name>A0ABQ2XYR4_9BURK</name>
<reference evidence="11" key="1">
    <citation type="journal article" date="2019" name="Int. J. Syst. Evol. Microbiol.">
        <title>The Global Catalogue of Microorganisms (GCM) 10K type strain sequencing project: providing services to taxonomists for standard genome sequencing and annotation.</title>
        <authorList>
            <consortium name="The Broad Institute Genomics Platform"/>
            <consortium name="The Broad Institute Genome Sequencing Center for Infectious Disease"/>
            <person name="Wu L."/>
            <person name="Ma J."/>
        </authorList>
    </citation>
    <scope>NUCLEOTIDE SEQUENCE [LARGE SCALE GENOMIC DNA]</scope>
    <source>
        <strain evidence="11">KCTC 23917</strain>
    </source>
</reference>
<dbReference type="InterPro" id="IPR019734">
    <property type="entry name" value="TPR_rpt"/>
</dbReference>
<evidence type="ECO:0000256" key="3">
    <source>
        <dbReference type="ARBA" id="ARBA00011970"/>
    </source>
</evidence>
<dbReference type="SMART" id="SM00028">
    <property type="entry name" value="TPR"/>
    <property type="match status" value="6"/>
</dbReference>
<dbReference type="InterPro" id="IPR051939">
    <property type="entry name" value="Glycosyltr_41/O-GlcNAc_trsf"/>
</dbReference>
<keyword evidence="11" id="KW-1185">Reference proteome</keyword>
<evidence type="ECO:0000313" key="11">
    <source>
        <dbReference type="Proteomes" id="UP000653343"/>
    </source>
</evidence>
<dbReference type="Pfam" id="PF13414">
    <property type="entry name" value="TPR_11"/>
    <property type="match status" value="1"/>
</dbReference>
<feature type="repeat" description="TPR" evidence="8">
    <location>
        <begin position="83"/>
        <end position="116"/>
    </location>
</feature>
<comment type="similarity">
    <text evidence="2">Belongs to the glycosyltransferase 41 family. O-GlcNAc transferase subfamily.</text>
</comment>
<comment type="pathway">
    <text evidence="1">Protein modification; protein glycosylation.</text>
</comment>
<keyword evidence="5" id="KW-0808">Transferase</keyword>
<dbReference type="Gene3D" id="1.25.40.10">
    <property type="entry name" value="Tetratricopeptide repeat domain"/>
    <property type="match status" value="3"/>
</dbReference>
<sequence>MSFIARLGTKLHQIMNRRLDVLIARQHAESAELPHKGGGNLMALKFEQAELLITDGHTKEAVNDFAGAFECYQQADRLAPEFPKVPLNLGNIYLYQGNLNSALDQYKRAVRLDPEYAAAHFNLGNVLDMLNQKADAELSYLEAIRHKPDFADAYVGLGNVQSDTGRKDAAIISYRKALELVPDYHNVRCNIALALRELGNRETAVTEYEFILERDPDFLEAYGNLAVVYRELGLLNKAMEVCRGYLDRNPHSAMMATLLLFCMAHSEKVSSDELFDSHRQLGLQMESPFSSLWSRPLREPNPGRVLKIGFVSADFFRHAVMQFLEPLLEHLHSDPDVEIYIYYNNVVADEVNQRLRQKYSNWFDAASVSDDEFFHKIESDKIDILIDLSGHTSGHRLPVFARRPAPVQASWLGYPGTTGMYAMDYFLCDPYFVDDHLKKHFTEKLARLPITTTFAPVTYADPVSELPATQNGFITFGSFNRIEKLSSHVLHLWAEVLKAVPASRLILAGLPEKMDVSKFSELFQTCGITADRIEFHHRMDMGKYLELHHRVDVCLDTFPYTGGTTTNHALWMGVPTLTLVGTSAPGRQSFANMRHVGLEEEFYATSHEEFIRMAVLLSNKVPWLAELRAGLRTKFEQSLFCRPDVVAASLKHAFVYMMERWSNELSPEHFSVQWNGANFCAVQDNEEKEVTNES</sequence>
<evidence type="ECO:0000259" key="9">
    <source>
        <dbReference type="Pfam" id="PF13844"/>
    </source>
</evidence>
<evidence type="ECO:0000256" key="2">
    <source>
        <dbReference type="ARBA" id="ARBA00005386"/>
    </source>
</evidence>
<dbReference type="RefSeq" id="WP_189356889.1">
    <property type="nucleotide sequence ID" value="NZ_BMYU01000004.1"/>
</dbReference>
<feature type="domain" description="O-GlcNAc transferase C-terminal" evidence="9">
    <location>
        <begin position="473"/>
        <end position="638"/>
    </location>
</feature>
<dbReference type="EC" id="2.4.1.255" evidence="3"/>
<dbReference type="PROSITE" id="PS50293">
    <property type="entry name" value="TPR_REGION"/>
    <property type="match status" value="2"/>
</dbReference>
<organism evidence="10 11">
    <name type="scientific">Undibacterium squillarum</name>
    <dbReference type="NCBI Taxonomy" id="1131567"/>
    <lineage>
        <taxon>Bacteria</taxon>
        <taxon>Pseudomonadati</taxon>
        <taxon>Pseudomonadota</taxon>
        <taxon>Betaproteobacteria</taxon>
        <taxon>Burkholderiales</taxon>
        <taxon>Oxalobacteraceae</taxon>
        <taxon>Undibacterium</taxon>
    </lineage>
</organism>
<dbReference type="PANTHER" id="PTHR44835:SF1">
    <property type="entry name" value="PROTEIN O-GLCNAC TRANSFERASE"/>
    <property type="match status" value="1"/>
</dbReference>
<dbReference type="Pfam" id="PF13844">
    <property type="entry name" value="Glyco_transf_41"/>
    <property type="match status" value="2"/>
</dbReference>
<evidence type="ECO:0000256" key="6">
    <source>
        <dbReference type="ARBA" id="ARBA00022737"/>
    </source>
</evidence>
<evidence type="ECO:0000313" key="10">
    <source>
        <dbReference type="EMBL" id="GGX40398.1"/>
    </source>
</evidence>
<keyword evidence="7 8" id="KW-0802">TPR repeat</keyword>
<dbReference type="Gene3D" id="3.40.50.2000">
    <property type="entry name" value="Glycogen Phosphorylase B"/>
    <property type="match status" value="1"/>
</dbReference>
<dbReference type="PROSITE" id="PS50005">
    <property type="entry name" value="TPR"/>
    <property type="match status" value="2"/>
</dbReference>
<accession>A0ABQ2XYR4</accession>
<evidence type="ECO:0000256" key="7">
    <source>
        <dbReference type="ARBA" id="ARBA00022803"/>
    </source>
</evidence>
<dbReference type="Gene3D" id="3.40.50.11380">
    <property type="match status" value="1"/>
</dbReference>
<dbReference type="EMBL" id="BMYU01000004">
    <property type="protein sequence ID" value="GGX40398.1"/>
    <property type="molecule type" value="Genomic_DNA"/>
</dbReference>
<evidence type="ECO:0000256" key="5">
    <source>
        <dbReference type="ARBA" id="ARBA00022679"/>
    </source>
</evidence>
<feature type="repeat" description="TPR" evidence="8">
    <location>
        <begin position="151"/>
        <end position="184"/>
    </location>
</feature>
<dbReference type="InterPro" id="IPR029489">
    <property type="entry name" value="OGT/SEC/SPY_C"/>
</dbReference>
<protein>
    <recommendedName>
        <fullName evidence="3">protein O-GlcNAc transferase</fullName>
        <ecNumber evidence="3">2.4.1.255</ecNumber>
    </recommendedName>
</protein>
<dbReference type="InterPro" id="IPR011990">
    <property type="entry name" value="TPR-like_helical_dom_sf"/>
</dbReference>